<dbReference type="InterPro" id="IPR005704">
    <property type="entry name" value="Ribosomal_uS3_bac-typ"/>
</dbReference>
<protein>
    <recommendedName>
        <fullName evidence="7 8">Small ribosomal subunit protein uS3</fullName>
    </recommendedName>
</protein>
<comment type="similarity">
    <text evidence="1 8 9">Belongs to the universal ribosomal protein uS3 family.</text>
</comment>
<dbReference type="GO" id="GO:0019843">
    <property type="term" value="F:rRNA binding"/>
    <property type="evidence" value="ECO:0007669"/>
    <property type="project" value="UniProtKB-UniRule"/>
</dbReference>
<dbReference type="PANTHER" id="PTHR11760:SF19">
    <property type="entry name" value="SMALL RIBOSOMAL SUBUNIT PROTEIN US3C"/>
    <property type="match status" value="1"/>
</dbReference>
<keyword evidence="4 8" id="KW-0689">Ribosomal protein</keyword>
<dbReference type="CDD" id="cd02412">
    <property type="entry name" value="KH-II_30S_S3"/>
    <property type="match status" value="1"/>
</dbReference>
<dbReference type="FunFam" id="3.30.300.20:FF:000001">
    <property type="entry name" value="30S ribosomal protein S3"/>
    <property type="match status" value="1"/>
</dbReference>
<evidence type="ECO:0000256" key="10">
    <source>
        <dbReference type="SAM" id="MobiDB-lite"/>
    </source>
</evidence>
<sequence length="248" mass="27649">MGQKTHPTGFRIGIIEPWVSTWFANKKKYAEFIAEDAKIRKFVKKKLYTAGVSRINIARKAQNVNITVVTAKPGIVVGRGGQGIDDLRVAVQKLINNKNVSIDVVEVARIDVDAQLVAENIALQLEKRIAFRRAMKQAMQRTMRAGVQGIKVMVSGRLGGAEIARSEWAKEGRIPLQTLRADVQYGFAEADTVMGKIGVKVWVFKGDLMPGEKADQNVKTKKATNKDNARFTSRRKRNDETQQDKVEA</sequence>
<dbReference type="InterPro" id="IPR015946">
    <property type="entry name" value="KH_dom-like_a/b"/>
</dbReference>
<dbReference type="Gene3D" id="3.30.1140.32">
    <property type="entry name" value="Ribosomal protein S3, C-terminal domain"/>
    <property type="match status" value="1"/>
</dbReference>
<dbReference type="InterPro" id="IPR057258">
    <property type="entry name" value="Ribosomal_uS3"/>
</dbReference>
<evidence type="ECO:0000256" key="6">
    <source>
        <dbReference type="ARBA" id="ARBA00024998"/>
    </source>
</evidence>
<feature type="region of interest" description="Disordered" evidence="10">
    <location>
        <begin position="214"/>
        <end position="248"/>
    </location>
</feature>
<keyword evidence="2 8" id="KW-0699">rRNA-binding</keyword>
<reference evidence="12" key="1">
    <citation type="submission" date="2020-10" db="EMBL/GenBank/DDBJ databases">
        <authorList>
            <person name="Gilroy R."/>
        </authorList>
    </citation>
    <scope>NUCLEOTIDE SEQUENCE</scope>
    <source>
        <strain evidence="12">CHK152-2871</strain>
    </source>
</reference>
<proteinExistence type="inferred from homology"/>
<dbReference type="EMBL" id="DVJQ01000040">
    <property type="protein sequence ID" value="HIS74264.1"/>
    <property type="molecule type" value="Genomic_DNA"/>
</dbReference>
<evidence type="ECO:0000259" key="11">
    <source>
        <dbReference type="PROSITE" id="PS50823"/>
    </source>
</evidence>
<dbReference type="InterPro" id="IPR018280">
    <property type="entry name" value="Ribosomal_uS3_CS"/>
</dbReference>
<dbReference type="SUPFAM" id="SSF54821">
    <property type="entry name" value="Ribosomal protein S3 C-terminal domain"/>
    <property type="match status" value="1"/>
</dbReference>
<gene>
    <name evidence="8 12" type="primary">rpsC</name>
    <name evidence="12" type="ORF">IAA86_04505</name>
</gene>
<dbReference type="Pfam" id="PF00189">
    <property type="entry name" value="Ribosomal_S3_C"/>
    <property type="match status" value="1"/>
</dbReference>
<dbReference type="PROSITE" id="PS50823">
    <property type="entry name" value="KH_TYPE_2"/>
    <property type="match status" value="1"/>
</dbReference>
<dbReference type="Gene3D" id="3.30.300.20">
    <property type="match status" value="1"/>
</dbReference>
<dbReference type="GO" id="GO:0003729">
    <property type="term" value="F:mRNA binding"/>
    <property type="evidence" value="ECO:0007669"/>
    <property type="project" value="UniProtKB-UniRule"/>
</dbReference>
<dbReference type="SUPFAM" id="SSF54814">
    <property type="entry name" value="Prokaryotic type KH domain (KH-domain type II)"/>
    <property type="match status" value="1"/>
</dbReference>
<comment type="function">
    <text evidence="6 8">Binds the lower part of the 30S subunit head. Binds mRNA in the 70S ribosome, positioning it for translation.</text>
</comment>
<reference evidence="12" key="2">
    <citation type="journal article" date="2021" name="PeerJ">
        <title>Extensive microbial diversity within the chicken gut microbiome revealed by metagenomics and culture.</title>
        <authorList>
            <person name="Gilroy R."/>
            <person name="Ravi A."/>
            <person name="Getino M."/>
            <person name="Pursley I."/>
            <person name="Horton D.L."/>
            <person name="Alikhan N.F."/>
            <person name="Baker D."/>
            <person name="Gharbi K."/>
            <person name="Hall N."/>
            <person name="Watson M."/>
            <person name="Adriaenssens E.M."/>
            <person name="Foster-Nyarko E."/>
            <person name="Jarju S."/>
            <person name="Secka A."/>
            <person name="Antonio M."/>
            <person name="Oren A."/>
            <person name="Chaudhuri R.R."/>
            <person name="La Ragione R."/>
            <person name="Hildebrand F."/>
            <person name="Pallen M.J."/>
        </authorList>
    </citation>
    <scope>NUCLEOTIDE SEQUENCE</scope>
    <source>
        <strain evidence="12">CHK152-2871</strain>
    </source>
</reference>
<evidence type="ECO:0000256" key="2">
    <source>
        <dbReference type="ARBA" id="ARBA00022730"/>
    </source>
</evidence>
<dbReference type="InterPro" id="IPR009019">
    <property type="entry name" value="KH_sf_prok-type"/>
</dbReference>
<evidence type="ECO:0000256" key="5">
    <source>
        <dbReference type="ARBA" id="ARBA00023274"/>
    </source>
</evidence>
<feature type="domain" description="KH type-2" evidence="11">
    <location>
        <begin position="39"/>
        <end position="108"/>
    </location>
</feature>
<evidence type="ECO:0000256" key="4">
    <source>
        <dbReference type="ARBA" id="ARBA00022980"/>
    </source>
</evidence>
<dbReference type="AlphaFoldDB" id="A0A9D1FIR3"/>
<dbReference type="GO" id="GO:0022627">
    <property type="term" value="C:cytosolic small ribosomal subunit"/>
    <property type="evidence" value="ECO:0007669"/>
    <property type="project" value="TreeGrafter"/>
</dbReference>
<feature type="compositionally biased region" description="Basic and acidic residues" evidence="10">
    <location>
        <begin position="237"/>
        <end position="248"/>
    </location>
</feature>
<dbReference type="NCBIfam" id="TIGR01009">
    <property type="entry name" value="rpsC_bact"/>
    <property type="match status" value="1"/>
</dbReference>
<dbReference type="Pfam" id="PF07650">
    <property type="entry name" value="KH_2"/>
    <property type="match status" value="1"/>
</dbReference>
<dbReference type="Proteomes" id="UP000886865">
    <property type="component" value="Unassembled WGS sequence"/>
</dbReference>
<evidence type="ECO:0000256" key="7">
    <source>
        <dbReference type="ARBA" id="ARBA00035257"/>
    </source>
</evidence>
<dbReference type="GO" id="GO:0003735">
    <property type="term" value="F:structural constituent of ribosome"/>
    <property type="evidence" value="ECO:0007669"/>
    <property type="project" value="InterPro"/>
</dbReference>
<dbReference type="InterPro" id="IPR001351">
    <property type="entry name" value="Ribosomal_uS3_C"/>
</dbReference>
<dbReference type="PANTHER" id="PTHR11760">
    <property type="entry name" value="30S/40S RIBOSOMAL PROTEIN S3"/>
    <property type="match status" value="1"/>
</dbReference>
<comment type="caution">
    <text evidence="12">The sequence shown here is derived from an EMBL/GenBank/DDBJ whole genome shotgun (WGS) entry which is preliminary data.</text>
</comment>
<evidence type="ECO:0000256" key="9">
    <source>
        <dbReference type="RuleBase" id="RU003624"/>
    </source>
</evidence>
<feature type="compositionally biased region" description="Basic and acidic residues" evidence="10">
    <location>
        <begin position="214"/>
        <end position="229"/>
    </location>
</feature>
<keyword evidence="5 8" id="KW-0687">Ribonucleoprotein</keyword>
<evidence type="ECO:0000256" key="8">
    <source>
        <dbReference type="HAMAP-Rule" id="MF_01309"/>
    </source>
</evidence>
<dbReference type="FunFam" id="3.30.1140.32:FF:000002">
    <property type="entry name" value="30S ribosomal protein S3"/>
    <property type="match status" value="1"/>
</dbReference>
<dbReference type="InterPro" id="IPR036419">
    <property type="entry name" value="Ribosomal_S3_C_sf"/>
</dbReference>
<dbReference type="GO" id="GO:0006412">
    <property type="term" value="P:translation"/>
    <property type="evidence" value="ECO:0007669"/>
    <property type="project" value="UniProtKB-UniRule"/>
</dbReference>
<organism evidence="12 13">
    <name type="scientific">Candidatus Galligastranaerophilus intestinavium</name>
    <dbReference type="NCBI Taxonomy" id="2840836"/>
    <lineage>
        <taxon>Bacteria</taxon>
        <taxon>Candidatus Galligastranaerophilus</taxon>
    </lineage>
</organism>
<dbReference type="SMART" id="SM00322">
    <property type="entry name" value="KH"/>
    <property type="match status" value="1"/>
</dbReference>
<dbReference type="HAMAP" id="MF_01309_B">
    <property type="entry name" value="Ribosomal_uS3_B"/>
    <property type="match status" value="1"/>
</dbReference>
<dbReference type="PROSITE" id="PS00548">
    <property type="entry name" value="RIBOSOMAL_S3"/>
    <property type="match status" value="1"/>
</dbReference>
<accession>A0A9D1FIR3</accession>
<evidence type="ECO:0000256" key="1">
    <source>
        <dbReference type="ARBA" id="ARBA00010761"/>
    </source>
</evidence>
<dbReference type="InterPro" id="IPR004087">
    <property type="entry name" value="KH_dom"/>
</dbReference>
<dbReference type="InterPro" id="IPR004044">
    <property type="entry name" value="KH_dom_type_2"/>
</dbReference>
<evidence type="ECO:0000313" key="13">
    <source>
        <dbReference type="Proteomes" id="UP000886865"/>
    </source>
</evidence>
<comment type="subunit">
    <text evidence="8">Part of the 30S ribosomal subunit. Forms a tight complex with proteins S10 and S14.</text>
</comment>
<name>A0A9D1FIR3_9BACT</name>
<evidence type="ECO:0000256" key="3">
    <source>
        <dbReference type="ARBA" id="ARBA00022884"/>
    </source>
</evidence>
<keyword evidence="3 8" id="KW-0694">RNA-binding</keyword>
<evidence type="ECO:0000313" key="12">
    <source>
        <dbReference type="EMBL" id="HIS74264.1"/>
    </source>
</evidence>